<evidence type="ECO:0000313" key="2">
    <source>
        <dbReference type="Proteomes" id="UP000295507"/>
    </source>
</evidence>
<proteinExistence type="predicted"/>
<dbReference type="Proteomes" id="UP000295507">
    <property type="component" value="Unassembled WGS sequence"/>
</dbReference>
<organism evidence="1 2">
    <name type="scientific">Rhizobium azibense</name>
    <dbReference type="NCBI Taxonomy" id="1136135"/>
    <lineage>
        <taxon>Bacteria</taxon>
        <taxon>Pseudomonadati</taxon>
        <taxon>Pseudomonadota</taxon>
        <taxon>Alphaproteobacteria</taxon>
        <taxon>Hyphomicrobiales</taxon>
        <taxon>Rhizobiaceae</taxon>
        <taxon>Rhizobium/Agrobacterium group</taxon>
        <taxon>Rhizobium</taxon>
    </lineage>
</organism>
<dbReference type="AlphaFoldDB" id="A0A4R3RUT0"/>
<comment type="caution">
    <text evidence="1">The sequence shown here is derived from an EMBL/GenBank/DDBJ whole genome shotgun (WGS) entry which is preliminary data.</text>
</comment>
<accession>A0A4R3RUT0</accession>
<dbReference type="EMBL" id="SMBK01000002">
    <property type="protein sequence ID" value="TCU39893.1"/>
    <property type="molecule type" value="Genomic_DNA"/>
</dbReference>
<name>A0A4R3RUT0_9HYPH</name>
<protein>
    <submittedName>
        <fullName evidence="1">Uncharacterized protein</fullName>
    </submittedName>
</protein>
<gene>
    <name evidence="1" type="ORF">EV129_10230</name>
</gene>
<evidence type="ECO:0000313" key="1">
    <source>
        <dbReference type="EMBL" id="TCU39893.1"/>
    </source>
</evidence>
<sequence>MSMPTNRIGIGLEGLIPLMRERETLSTVRPSLQVAKDSFLTNESSGPERQAALRTAIAVFNHHNDKRGQTVIALSRLAMYKARR</sequence>
<reference evidence="1 2" key="1">
    <citation type="submission" date="2019-03" db="EMBL/GenBank/DDBJ databases">
        <title>Genomic Encyclopedia of Type Strains, Phase IV (KMG-V): Genome sequencing to study the core and pangenomes of soil and plant-associated prokaryotes.</title>
        <authorList>
            <person name="Whitman W."/>
        </authorList>
    </citation>
    <scope>NUCLEOTIDE SEQUENCE [LARGE SCALE GENOMIC DNA]</scope>
    <source>
        <strain evidence="1 2">IE4868</strain>
    </source>
</reference>